<name>F6PPN6_CIOIN</name>
<evidence type="ECO:0000256" key="2">
    <source>
        <dbReference type="ARBA" id="ARBA00023157"/>
    </source>
</evidence>
<dbReference type="Ensembl" id="ENSCINT00000006217.3">
    <property type="protein sequence ID" value="ENSCINP00000006217.3"/>
    <property type="gene ID" value="ENSCING00000003060.3"/>
</dbReference>
<evidence type="ECO:0000313" key="5">
    <source>
        <dbReference type="Ensembl" id="ENSCINP00000006217.3"/>
    </source>
</evidence>
<organism evidence="5 6">
    <name type="scientific">Ciona intestinalis</name>
    <name type="common">Transparent sea squirt</name>
    <name type="synonym">Ascidia intestinalis</name>
    <dbReference type="NCBI Taxonomy" id="7719"/>
    <lineage>
        <taxon>Eukaryota</taxon>
        <taxon>Metazoa</taxon>
        <taxon>Chordata</taxon>
        <taxon>Tunicata</taxon>
        <taxon>Ascidiacea</taxon>
        <taxon>Phlebobranchia</taxon>
        <taxon>Cionidae</taxon>
        <taxon>Ciona</taxon>
    </lineage>
</organism>
<reference evidence="5" key="4">
    <citation type="submission" date="2025-09" db="UniProtKB">
        <authorList>
            <consortium name="Ensembl"/>
        </authorList>
    </citation>
    <scope>IDENTIFICATION</scope>
</reference>
<protein>
    <submittedName>
        <fullName evidence="5">Uromodulin</fullName>
    </submittedName>
</protein>
<evidence type="ECO:0000256" key="1">
    <source>
        <dbReference type="ARBA" id="ARBA00022729"/>
    </source>
</evidence>
<accession>F6PPN6</accession>
<dbReference type="STRING" id="7719.ENSCINP00000006217"/>
<dbReference type="Pfam" id="PF00100">
    <property type="entry name" value="Zona_pellucida"/>
    <property type="match status" value="1"/>
</dbReference>
<reference evidence="6" key="1">
    <citation type="journal article" date="2002" name="Science">
        <title>The draft genome of Ciona intestinalis: insights into chordate and vertebrate origins.</title>
        <authorList>
            <person name="Dehal P."/>
            <person name="Satou Y."/>
            <person name="Campbell R.K."/>
            <person name="Chapman J."/>
            <person name="Degnan B."/>
            <person name="De Tomaso A."/>
            <person name="Davidson B."/>
            <person name="Di Gregorio A."/>
            <person name="Gelpke M."/>
            <person name="Goodstein D.M."/>
            <person name="Harafuji N."/>
            <person name="Hastings K.E."/>
            <person name="Ho I."/>
            <person name="Hotta K."/>
            <person name="Huang W."/>
            <person name="Kawashima T."/>
            <person name="Lemaire P."/>
            <person name="Martinez D."/>
            <person name="Meinertzhagen I.A."/>
            <person name="Necula S."/>
            <person name="Nonaka M."/>
            <person name="Putnam N."/>
            <person name="Rash S."/>
            <person name="Saiga H."/>
            <person name="Satake M."/>
            <person name="Terry A."/>
            <person name="Yamada L."/>
            <person name="Wang H.G."/>
            <person name="Awazu S."/>
            <person name="Azumi K."/>
            <person name="Boore J."/>
            <person name="Branno M."/>
            <person name="Chin-Bow S."/>
            <person name="DeSantis R."/>
            <person name="Doyle S."/>
            <person name="Francino P."/>
            <person name="Keys D.N."/>
            <person name="Haga S."/>
            <person name="Hayashi H."/>
            <person name="Hino K."/>
            <person name="Imai K.S."/>
            <person name="Inaba K."/>
            <person name="Kano S."/>
            <person name="Kobayashi K."/>
            <person name="Kobayashi M."/>
            <person name="Lee B.I."/>
            <person name="Makabe K.W."/>
            <person name="Manohar C."/>
            <person name="Matassi G."/>
            <person name="Medina M."/>
            <person name="Mochizuki Y."/>
            <person name="Mount S."/>
            <person name="Morishita T."/>
            <person name="Miura S."/>
            <person name="Nakayama A."/>
            <person name="Nishizaka S."/>
            <person name="Nomoto H."/>
            <person name="Ohta F."/>
            <person name="Oishi K."/>
            <person name="Rigoutsos I."/>
            <person name="Sano M."/>
            <person name="Sasaki A."/>
            <person name="Sasakura Y."/>
            <person name="Shoguchi E."/>
            <person name="Shin-i T."/>
            <person name="Spagnuolo A."/>
            <person name="Stainier D."/>
            <person name="Suzuki M.M."/>
            <person name="Tassy O."/>
            <person name="Takatori N."/>
            <person name="Tokuoka M."/>
            <person name="Yagi K."/>
            <person name="Yoshizaki F."/>
            <person name="Wada S."/>
            <person name="Zhang C."/>
            <person name="Hyatt P.D."/>
            <person name="Larimer F."/>
            <person name="Detter C."/>
            <person name="Doggett N."/>
            <person name="Glavina T."/>
            <person name="Hawkins T."/>
            <person name="Richardson P."/>
            <person name="Lucas S."/>
            <person name="Kohara Y."/>
            <person name="Levine M."/>
            <person name="Satoh N."/>
            <person name="Rokhsar D.S."/>
        </authorList>
    </citation>
    <scope>NUCLEOTIDE SEQUENCE [LARGE SCALE GENOMIC DNA]</scope>
</reference>
<dbReference type="EMBL" id="EAAA01001541">
    <property type="status" value="NOT_ANNOTATED_CDS"/>
    <property type="molecule type" value="Genomic_DNA"/>
</dbReference>
<reference evidence="5" key="3">
    <citation type="submission" date="2025-08" db="UniProtKB">
        <authorList>
            <consortium name="Ensembl"/>
        </authorList>
    </citation>
    <scope>IDENTIFICATION</scope>
</reference>
<dbReference type="HOGENOM" id="CLU_060753_0_0_1"/>
<evidence type="ECO:0000259" key="4">
    <source>
        <dbReference type="PROSITE" id="PS51034"/>
    </source>
</evidence>
<dbReference type="PROSITE" id="PS51034">
    <property type="entry name" value="ZP_2"/>
    <property type="match status" value="1"/>
</dbReference>
<dbReference type="RefSeq" id="XP_026696137.1">
    <property type="nucleotide sequence ID" value="XM_026840336.1"/>
</dbReference>
<dbReference type="InterPro" id="IPR001507">
    <property type="entry name" value="ZP_dom"/>
</dbReference>
<dbReference type="InterPro" id="IPR055355">
    <property type="entry name" value="ZP-C"/>
</dbReference>
<dbReference type="Proteomes" id="UP000008144">
    <property type="component" value="Chromosome 2"/>
</dbReference>
<keyword evidence="3" id="KW-0812">Transmembrane</keyword>
<proteinExistence type="predicted"/>
<dbReference type="GeneTree" id="ENSGT00940000156038"/>
<dbReference type="SMART" id="SM00241">
    <property type="entry name" value="ZP"/>
    <property type="match status" value="1"/>
</dbReference>
<keyword evidence="1" id="KW-0732">Signal</keyword>
<dbReference type="GO" id="GO:0009986">
    <property type="term" value="C:cell surface"/>
    <property type="evidence" value="ECO:0000318"/>
    <property type="project" value="GO_Central"/>
</dbReference>
<dbReference type="GeneID" id="100186455"/>
<keyword evidence="3" id="KW-1133">Transmembrane helix</keyword>
<keyword evidence="3" id="KW-0472">Membrane</keyword>
<keyword evidence="6" id="KW-1185">Reference proteome</keyword>
<gene>
    <name evidence="5" type="primary">LOC100186455</name>
</gene>
<evidence type="ECO:0000313" key="6">
    <source>
        <dbReference type="Proteomes" id="UP000008144"/>
    </source>
</evidence>
<dbReference type="Gene3D" id="2.60.40.4100">
    <property type="entry name" value="Zona pellucida, ZP-C domain"/>
    <property type="match status" value="1"/>
</dbReference>
<evidence type="ECO:0000256" key="3">
    <source>
        <dbReference type="SAM" id="Phobius"/>
    </source>
</evidence>
<dbReference type="PANTHER" id="PTHR14002">
    <property type="entry name" value="ENDOGLIN/TGF-BETA RECEPTOR TYPE III"/>
    <property type="match status" value="1"/>
</dbReference>
<keyword evidence="2" id="KW-1015">Disulfide bond</keyword>
<dbReference type="InParanoid" id="F6PPN6"/>
<feature type="transmembrane region" description="Helical" evidence="3">
    <location>
        <begin position="341"/>
        <end position="366"/>
    </location>
</feature>
<reference evidence="5" key="2">
    <citation type="journal article" date="2008" name="Genome Biol.">
        <title>Improved genome assembly and evidence-based global gene model set for the chordate Ciona intestinalis: new insight into intron and operon populations.</title>
        <authorList>
            <person name="Satou Y."/>
            <person name="Mineta K."/>
            <person name="Ogasawara M."/>
            <person name="Sasakura Y."/>
            <person name="Shoguchi E."/>
            <person name="Ueno K."/>
            <person name="Yamada L."/>
            <person name="Matsumoto J."/>
            <person name="Wasserscheid J."/>
            <person name="Dewar K."/>
            <person name="Wiley G.B."/>
            <person name="Macmil S.L."/>
            <person name="Roe B.A."/>
            <person name="Zeller R.W."/>
            <person name="Hastings K.E."/>
            <person name="Lemaire P."/>
            <person name="Lindquist E."/>
            <person name="Endo T."/>
            <person name="Hotta K."/>
            <person name="Inaba K."/>
        </authorList>
    </citation>
    <scope>NUCLEOTIDE SEQUENCE [LARGE SCALE GENOMIC DNA]</scope>
    <source>
        <strain evidence="5">wild type</strain>
    </source>
</reference>
<feature type="domain" description="ZP" evidence="4">
    <location>
        <begin position="9"/>
        <end position="282"/>
    </location>
</feature>
<dbReference type="PANTHER" id="PTHR14002:SF20">
    <property type="entry name" value="ZONA PELLUCIDA-LIKE DOMAIN-CONTAINING PROTEIN 1"/>
    <property type="match status" value="1"/>
</dbReference>
<dbReference type="GO" id="GO:0005615">
    <property type="term" value="C:extracellular space"/>
    <property type="evidence" value="ECO:0000318"/>
    <property type="project" value="GO_Central"/>
</dbReference>
<sequence length="384" mass="42002">MQRNKAINKCAANAHGYRLGDFYLNGITATPITDTNLPLLSVDPNNTCKGSVSFSAGSIDYEFVIKGNLTACNGTAKIDPGYKNITYSNALQAIVGNVTSVISRKRSLFVEFTCSYALNLNLTLGRPLVPTNRDVRIDSGTSEGKFVVSLNLWETTWKSTPYISPKAIVSNSYIYVTVDAGTADPGRFKLQITSAKATPTSSPSDKIFYPLLVNGCPNPAETLADGIVVDTNGQGLDAQFKFRVFQFVNLPIGQPQLVYIHVVAHLCDEAVEGNCTMVCKPGNRGRRELRYDSKNTIVASSQPILVLKRNEDETEDDVTETETKKTDMSLEGAVSWAKGSWLALLVIILIVVLIGFLLLSLCILIYKSTRHNQEDFKPLIQATT</sequence>
<dbReference type="AlphaFoldDB" id="F6PPN6"/>
<dbReference type="OMA" id="YNCDTNY"/>
<dbReference type="InterPro" id="IPR042235">
    <property type="entry name" value="ZP-C_dom"/>
</dbReference>